<reference evidence="1 2" key="1">
    <citation type="submission" date="2019-10" db="EMBL/GenBank/DDBJ databases">
        <authorList>
            <person name="Karimi E."/>
        </authorList>
    </citation>
    <scope>NUCLEOTIDE SEQUENCE [LARGE SCALE GENOMIC DNA]</scope>
    <source>
        <strain evidence="1">Maribacter sp. 151</strain>
    </source>
</reference>
<dbReference type="InterPro" id="IPR047715">
    <property type="entry name" value="EboA_dom"/>
</dbReference>
<dbReference type="AlphaFoldDB" id="A0A653MGX0"/>
<organism evidence="1 2">
    <name type="scientific">Maribacter litoralis</name>
    <dbReference type="NCBI Taxonomy" id="2059726"/>
    <lineage>
        <taxon>Bacteria</taxon>
        <taxon>Pseudomonadati</taxon>
        <taxon>Bacteroidota</taxon>
        <taxon>Flavobacteriia</taxon>
        <taxon>Flavobacteriales</taxon>
        <taxon>Flavobacteriaceae</taxon>
        <taxon>Maribacter</taxon>
    </lineage>
</organism>
<accession>A0A653MGX0</accession>
<sequence>MHNQKDIQDILIKHGAPENVAWLKGKIESLKENKSSKDLFMTYSLLNAKFDASNAISFDTLDTDSSRYFNEHGANMLQVSRIYLLAEVLRQDVEFYTPKVANIIQVADTGELETFLKYLVLLPNPEAYKQTAVEALRTNIATIFDAIAMNNPYPAKYFNDQQWNQMFLKAAFMERDLSQIEAIDERANEDLTRIISDYAHERWAAGRKIDPLFWRPVSKFLNEQLLDDMKTLLNSDDDVENKAGALCCYNSENEKALALLNGKPELKHKIADEQITWNTIKQQ</sequence>
<gene>
    <name evidence="1" type="ORF">MARI151_10343</name>
</gene>
<name>A0A653MGX0_9FLAO</name>
<evidence type="ECO:0000313" key="1">
    <source>
        <dbReference type="EMBL" id="VXB03506.1"/>
    </source>
</evidence>
<dbReference type="RefSeq" id="WP_159301694.1">
    <property type="nucleotide sequence ID" value="NZ_LR733271.1"/>
</dbReference>
<dbReference type="NCBIfam" id="NF035938">
    <property type="entry name" value="EboA_domain"/>
    <property type="match status" value="1"/>
</dbReference>
<dbReference type="EMBL" id="CABWLR010000001">
    <property type="protein sequence ID" value="VXB03506.1"/>
    <property type="molecule type" value="Genomic_DNA"/>
</dbReference>
<dbReference type="Proteomes" id="UP000430202">
    <property type="component" value="Unassembled WGS sequence"/>
</dbReference>
<proteinExistence type="predicted"/>
<keyword evidence="2" id="KW-1185">Reference proteome</keyword>
<evidence type="ECO:0000313" key="2">
    <source>
        <dbReference type="Proteomes" id="UP000430202"/>
    </source>
</evidence>
<protein>
    <submittedName>
        <fullName evidence="1">Uncharacterized protein</fullName>
    </submittedName>
</protein>